<comment type="caution">
    <text evidence="8">The sequence shown here is derived from an EMBL/GenBank/DDBJ whole genome shotgun (WGS) entry which is preliminary data.</text>
</comment>
<proteinExistence type="inferred from homology"/>
<dbReference type="Gene3D" id="3.40.605.10">
    <property type="entry name" value="Aldehyde Dehydrogenase, Chain A, domain 1"/>
    <property type="match status" value="1"/>
</dbReference>
<dbReference type="PROSITE" id="PS00687">
    <property type="entry name" value="ALDEHYDE_DEHYDR_GLU"/>
    <property type="match status" value="1"/>
</dbReference>
<feature type="domain" description="Aldehyde dehydrogenase" evidence="7">
    <location>
        <begin position="10"/>
        <end position="464"/>
    </location>
</feature>
<sequence>MRENYIGGRWTASVSGASIDVVNPATEEILDRVPEGAPDDVEAAVRAARAALPAWSRTTLAERGKILASAAELLTARADDVARTIALDVGAPYPFAHRTQTLGPVKVLESFAELAVTHPRERRLGDCLIVKEPVGVVAAITPWNYPLHQIVSKIGPALAAGCTVVLKPSEVAPLAAYALIEVFHDVGLPPGVLNLVSGRGPVVGEALVTHPDVDMVSFTGSTAAGRRVASLAAETVKRVALELGGKSANLILPSADLDVAVEAGVAHCFVNSGQTCSAWSRMIVHRDQYDEAVARAVAVARTYTVGDPMAEGTRLGPLVSAAQRDRVVRFINRGEEEGARLLTGGTEPPLPRGYYVEPTVFAAVEPGMTIEQEEIFGPVLSIIPFTTVDQAVAIAEGTRYGLAGAVWAGTDEEALAVARRLRTGQVSVNGGRFNLLAPFGGHKQSGLGRELGEHGMDEYLELKTMNLRRATP</sequence>
<keyword evidence="9" id="KW-1185">Reference proteome</keyword>
<evidence type="ECO:0000256" key="4">
    <source>
        <dbReference type="ARBA" id="ARBA00049194"/>
    </source>
</evidence>
<protein>
    <recommendedName>
        <fullName evidence="3">aldehyde dehydrogenase (NAD(+))</fullName>
        <ecNumber evidence="3">1.2.1.3</ecNumber>
    </recommendedName>
</protein>
<dbReference type="InterPro" id="IPR016161">
    <property type="entry name" value="Ald_DH/histidinol_DH"/>
</dbReference>
<dbReference type="InterPro" id="IPR016160">
    <property type="entry name" value="Ald_DH_CS_CYS"/>
</dbReference>
<dbReference type="PANTHER" id="PTHR42804:SF1">
    <property type="entry name" value="ALDEHYDE DEHYDROGENASE-RELATED"/>
    <property type="match status" value="1"/>
</dbReference>
<evidence type="ECO:0000256" key="6">
    <source>
        <dbReference type="RuleBase" id="RU003345"/>
    </source>
</evidence>
<dbReference type="Proteomes" id="UP001501578">
    <property type="component" value="Unassembled WGS sequence"/>
</dbReference>
<accession>A0ABP3Z3B4</accession>
<dbReference type="EC" id="1.2.1.3" evidence="3"/>
<gene>
    <name evidence="8" type="ORF">GCM10009560_07780</name>
</gene>
<keyword evidence="2 6" id="KW-0560">Oxidoreductase</keyword>
<dbReference type="EMBL" id="BAAAHQ010000002">
    <property type="protein sequence ID" value="GAA0914414.1"/>
    <property type="molecule type" value="Genomic_DNA"/>
</dbReference>
<dbReference type="RefSeq" id="WP_343948279.1">
    <property type="nucleotide sequence ID" value="NZ_BAAAHQ010000002.1"/>
</dbReference>
<dbReference type="Pfam" id="PF00171">
    <property type="entry name" value="Aldedh"/>
    <property type="match status" value="1"/>
</dbReference>
<evidence type="ECO:0000256" key="2">
    <source>
        <dbReference type="ARBA" id="ARBA00023002"/>
    </source>
</evidence>
<comment type="similarity">
    <text evidence="1 6">Belongs to the aldehyde dehydrogenase family.</text>
</comment>
<dbReference type="InterPro" id="IPR016162">
    <property type="entry name" value="Ald_DH_N"/>
</dbReference>
<dbReference type="InterPro" id="IPR029510">
    <property type="entry name" value="Ald_DH_CS_GLU"/>
</dbReference>
<evidence type="ECO:0000313" key="9">
    <source>
        <dbReference type="Proteomes" id="UP001501578"/>
    </source>
</evidence>
<name>A0ABP3Z3B4_9ACTN</name>
<dbReference type="CDD" id="cd07138">
    <property type="entry name" value="ALDH_CddD_SSP0762"/>
    <property type="match status" value="1"/>
</dbReference>
<dbReference type="InterPro" id="IPR015590">
    <property type="entry name" value="Aldehyde_DH_dom"/>
</dbReference>
<dbReference type="SUPFAM" id="SSF53720">
    <property type="entry name" value="ALDH-like"/>
    <property type="match status" value="1"/>
</dbReference>
<reference evidence="9" key="1">
    <citation type="journal article" date="2019" name="Int. J. Syst. Evol. Microbiol.">
        <title>The Global Catalogue of Microorganisms (GCM) 10K type strain sequencing project: providing services to taxonomists for standard genome sequencing and annotation.</title>
        <authorList>
            <consortium name="The Broad Institute Genomics Platform"/>
            <consortium name="The Broad Institute Genome Sequencing Center for Infectious Disease"/>
            <person name="Wu L."/>
            <person name="Ma J."/>
        </authorList>
    </citation>
    <scope>NUCLEOTIDE SEQUENCE [LARGE SCALE GENOMIC DNA]</scope>
    <source>
        <strain evidence="9">JCM 11136</strain>
    </source>
</reference>
<evidence type="ECO:0000256" key="1">
    <source>
        <dbReference type="ARBA" id="ARBA00009986"/>
    </source>
</evidence>
<evidence type="ECO:0000256" key="3">
    <source>
        <dbReference type="ARBA" id="ARBA00024226"/>
    </source>
</evidence>
<dbReference type="PANTHER" id="PTHR42804">
    <property type="entry name" value="ALDEHYDE DEHYDROGENASE"/>
    <property type="match status" value="1"/>
</dbReference>
<evidence type="ECO:0000256" key="5">
    <source>
        <dbReference type="PROSITE-ProRule" id="PRU10007"/>
    </source>
</evidence>
<feature type="active site" evidence="5">
    <location>
        <position position="242"/>
    </location>
</feature>
<dbReference type="InterPro" id="IPR016163">
    <property type="entry name" value="Ald_DH_C"/>
</dbReference>
<dbReference type="Gene3D" id="3.40.309.10">
    <property type="entry name" value="Aldehyde Dehydrogenase, Chain A, domain 2"/>
    <property type="match status" value="1"/>
</dbReference>
<comment type="catalytic activity">
    <reaction evidence="4">
        <text>an aldehyde + NAD(+) + H2O = a carboxylate + NADH + 2 H(+)</text>
        <dbReference type="Rhea" id="RHEA:16185"/>
        <dbReference type="ChEBI" id="CHEBI:15377"/>
        <dbReference type="ChEBI" id="CHEBI:15378"/>
        <dbReference type="ChEBI" id="CHEBI:17478"/>
        <dbReference type="ChEBI" id="CHEBI:29067"/>
        <dbReference type="ChEBI" id="CHEBI:57540"/>
        <dbReference type="ChEBI" id="CHEBI:57945"/>
        <dbReference type="EC" id="1.2.1.3"/>
    </reaction>
</comment>
<organism evidence="8 9">
    <name type="scientific">Nonomuraea longicatena</name>
    <dbReference type="NCBI Taxonomy" id="83682"/>
    <lineage>
        <taxon>Bacteria</taxon>
        <taxon>Bacillati</taxon>
        <taxon>Actinomycetota</taxon>
        <taxon>Actinomycetes</taxon>
        <taxon>Streptosporangiales</taxon>
        <taxon>Streptosporangiaceae</taxon>
        <taxon>Nonomuraea</taxon>
    </lineage>
</organism>
<dbReference type="PROSITE" id="PS00070">
    <property type="entry name" value="ALDEHYDE_DEHYDR_CYS"/>
    <property type="match status" value="1"/>
</dbReference>
<evidence type="ECO:0000259" key="7">
    <source>
        <dbReference type="Pfam" id="PF00171"/>
    </source>
</evidence>
<evidence type="ECO:0000313" key="8">
    <source>
        <dbReference type="EMBL" id="GAA0914414.1"/>
    </source>
</evidence>